<comment type="similarity">
    <text evidence="6">Belongs to the PINc/VapC protein family.</text>
</comment>
<dbReference type="Proteomes" id="UP001500002">
    <property type="component" value="Unassembled WGS sequence"/>
</dbReference>
<evidence type="ECO:0000256" key="3">
    <source>
        <dbReference type="ARBA" id="ARBA00022723"/>
    </source>
</evidence>
<dbReference type="InterPro" id="IPR022907">
    <property type="entry name" value="VapC_family"/>
</dbReference>
<comment type="function">
    <text evidence="6">Toxic component of a toxin-antitoxin (TA) system. An RNase.</text>
</comment>
<sequence>MIVAVDTSALAKLLVEEDESDHVREFLGDRSRLGDVLVISTIAVTELRRLARRLDIDAAAVEPVVRPFHTLRLTEGILQLAGRFTQPHLGTLDAIHIASALTAEAGELLTFDRQQGAAAVAEGLASVRP</sequence>
<keyword evidence="6" id="KW-0800">Toxin</keyword>
<comment type="cofactor">
    <cofactor evidence="6">
        <name>Mg(2+)</name>
        <dbReference type="ChEBI" id="CHEBI:18420"/>
    </cofactor>
</comment>
<dbReference type="Pfam" id="PF01850">
    <property type="entry name" value="PIN"/>
    <property type="match status" value="1"/>
</dbReference>
<keyword evidence="5 6" id="KW-0460">Magnesium</keyword>
<gene>
    <name evidence="6" type="primary">vapC</name>
    <name evidence="8" type="ORF">GCM10009749_25310</name>
</gene>
<evidence type="ECO:0000256" key="6">
    <source>
        <dbReference type="HAMAP-Rule" id="MF_00265"/>
    </source>
</evidence>
<evidence type="ECO:0000256" key="4">
    <source>
        <dbReference type="ARBA" id="ARBA00022801"/>
    </source>
</evidence>
<name>A0ABN2M8W7_9MICO</name>
<evidence type="ECO:0000256" key="2">
    <source>
        <dbReference type="ARBA" id="ARBA00022722"/>
    </source>
</evidence>
<dbReference type="InterPro" id="IPR029060">
    <property type="entry name" value="PIN-like_dom_sf"/>
</dbReference>
<comment type="caution">
    <text evidence="8">The sequence shown here is derived from an EMBL/GenBank/DDBJ whole genome shotgun (WGS) entry which is preliminary data.</text>
</comment>
<dbReference type="SUPFAM" id="SSF88723">
    <property type="entry name" value="PIN domain-like"/>
    <property type="match status" value="1"/>
</dbReference>
<dbReference type="CDD" id="cd09874">
    <property type="entry name" value="PIN_MT3492-like"/>
    <property type="match status" value="1"/>
</dbReference>
<dbReference type="RefSeq" id="WP_344296673.1">
    <property type="nucleotide sequence ID" value="NZ_BAAANJ010000009.1"/>
</dbReference>
<dbReference type="EMBL" id="BAAANJ010000009">
    <property type="protein sequence ID" value="GAA1814697.1"/>
    <property type="molecule type" value="Genomic_DNA"/>
</dbReference>
<evidence type="ECO:0000256" key="5">
    <source>
        <dbReference type="ARBA" id="ARBA00022842"/>
    </source>
</evidence>
<keyword evidence="2 6" id="KW-0540">Nuclease</keyword>
<keyword evidence="3 6" id="KW-0479">Metal-binding</keyword>
<keyword evidence="4 6" id="KW-0378">Hydrolase</keyword>
<organism evidence="8 9">
    <name type="scientific">Agromyces neolithicus</name>
    <dbReference type="NCBI Taxonomy" id="269420"/>
    <lineage>
        <taxon>Bacteria</taxon>
        <taxon>Bacillati</taxon>
        <taxon>Actinomycetota</taxon>
        <taxon>Actinomycetes</taxon>
        <taxon>Micrococcales</taxon>
        <taxon>Microbacteriaceae</taxon>
        <taxon>Agromyces</taxon>
    </lineage>
</organism>
<feature type="binding site" evidence="6">
    <location>
        <position position="6"/>
    </location>
    <ligand>
        <name>Mg(2+)</name>
        <dbReference type="ChEBI" id="CHEBI:18420"/>
    </ligand>
</feature>
<keyword evidence="9" id="KW-1185">Reference proteome</keyword>
<proteinExistence type="inferred from homology"/>
<protein>
    <recommendedName>
        <fullName evidence="6">Ribonuclease VapC</fullName>
        <shortName evidence="6">RNase VapC</shortName>
        <ecNumber evidence="6">3.1.-.-</ecNumber>
    </recommendedName>
    <alternativeName>
        <fullName evidence="6">Toxin VapC</fullName>
    </alternativeName>
</protein>
<dbReference type="HAMAP" id="MF_00265">
    <property type="entry name" value="VapC_Nob1"/>
    <property type="match status" value="1"/>
</dbReference>
<evidence type="ECO:0000313" key="8">
    <source>
        <dbReference type="EMBL" id="GAA1814697.1"/>
    </source>
</evidence>
<accession>A0ABN2M8W7</accession>
<evidence type="ECO:0000256" key="1">
    <source>
        <dbReference type="ARBA" id="ARBA00022649"/>
    </source>
</evidence>
<feature type="binding site" evidence="6">
    <location>
        <position position="93"/>
    </location>
    <ligand>
        <name>Mg(2+)</name>
        <dbReference type="ChEBI" id="CHEBI:18420"/>
    </ligand>
</feature>
<keyword evidence="1 6" id="KW-1277">Toxin-antitoxin system</keyword>
<evidence type="ECO:0000259" key="7">
    <source>
        <dbReference type="Pfam" id="PF01850"/>
    </source>
</evidence>
<dbReference type="InterPro" id="IPR002716">
    <property type="entry name" value="PIN_dom"/>
</dbReference>
<dbReference type="Gene3D" id="3.40.50.1010">
    <property type="entry name" value="5'-nuclease"/>
    <property type="match status" value="1"/>
</dbReference>
<feature type="domain" description="PIN" evidence="7">
    <location>
        <begin position="4"/>
        <end position="117"/>
    </location>
</feature>
<evidence type="ECO:0000313" key="9">
    <source>
        <dbReference type="Proteomes" id="UP001500002"/>
    </source>
</evidence>
<reference evidence="8 9" key="1">
    <citation type="journal article" date="2019" name="Int. J. Syst. Evol. Microbiol.">
        <title>The Global Catalogue of Microorganisms (GCM) 10K type strain sequencing project: providing services to taxonomists for standard genome sequencing and annotation.</title>
        <authorList>
            <consortium name="The Broad Institute Genomics Platform"/>
            <consortium name="The Broad Institute Genome Sequencing Center for Infectious Disease"/>
            <person name="Wu L."/>
            <person name="Ma J."/>
        </authorList>
    </citation>
    <scope>NUCLEOTIDE SEQUENCE [LARGE SCALE GENOMIC DNA]</scope>
    <source>
        <strain evidence="8 9">JCM 14322</strain>
    </source>
</reference>
<dbReference type="EC" id="3.1.-.-" evidence="6"/>